<accession>A0A8S9GT18</accession>
<reference evidence="1" key="1">
    <citation type="submission" date="2019-12" db="EMBL/GenBank/DDBJ databases">
        <title>Genome sequencing and annotation of Brassica cretica.</title>
        <authorList>
            <person name="Studholme D.J."/>
            <person name="Sarris P.F."/>
        </authorList>
    </citation>
    <scope>NUCLEOTIDE SEQUENCE</scope>
    <source>
        <strain evidence="1">PFS-102/07</strain>
        <tissue evidence="1">Leaf</tissue>
    </source>
</reference>
<gene>
    <name evidence="1" type="ORF">F2Q70_00019275</name>
</gene>
<name>A0A8S9GT18_BRACR</name>
<protein>
    <submittedName>
        <fullName evidence="1">Uncharacterized protein</fullName>
    </submittedName>
</protein>
<dbReference type="AlphaFoldDB" id="A0A8S9GT18"/>
<comment type="caution">
    <text evidence="1">The sequence shown here is derived from an EMBL/GenBank/DDBJ whole genome shotgun (WGS) entry which is preliminary data.</text>
</comment>
<organism evidence="1">
    <name type="scientific">Brassica cretica</name>
    <name type="common">Mustard</name>
    <dbReference type="NCBI Taxonomy" id="69181"/>
    <lineage>
        <taxon>Eukaryota</taxon>
        <taxon>Viridiplantae</taxon>
        <taxon>Streptophyta</taxon>
        <taxon>Embryophyta</taxon>
        <taxon>Tracheophyta</taxon>
        <taxon>Spermatophyta</taxon>
        <taxon>Magnoliopsida</taxon>
        <taxon>eudicotyledons</taxon>
        <taxon>Gunneridae</taxon>
        <taxon>Pentapetalae</taxon>
        <taxon>rosids</taxon>
        <taxon>malvids</taxon>
        <taxon>Brassicales</taxon>
        <taxon>Brassicaceae</taxon>
        <taxon>Brassiceae</taxon>
        <taxon>Brassica</taxon>
    </lineage>
</organism>
<dbReference type="EMBL" id="QGKY02001925">
    <property type="protein sequence ID" value="KAF2548679.1"/>
    <property type="molecule type" value="Genomic_DNA"/>
</dbReference>
<sequence>MGSGVQKKSSDRSETEILRYETDQLSRRRKNKDIPWDLQRDETNLIGGASKLINHLPLTVSFTCKRFCSN</sequence>
<evidence type="ECO:0000313" key="1">
    <source>
        <dbReference type="EMBL" id="KAF2548679.1"/>
    </source>
</evidence>
<proteinExistence type="predicted"/>